<keyword evidence="6" id="KW-0520">NAD</keyword>
<dbReference type="GeneID" id="106474822"/>
<comment type="catalytic activity">
    <reaction evidence="7">
        <text>3-hydroxy-2-methylpropanoate + NAD(+) = 2-methyl-3-oxopropanoate + NADH + H(+)</text>
        <dbReference type="Rhea" id="RHEA:17681"/>
        <dbReference type="ChEBI" id="CHEBI:11805"/>
        <dbReference type="ChEBI" id="CHEBI:15378"/>
        <dbReference type="ChEBI" id="CHEBI:57540"/>
        <dbReference type="ChEBI" id="CHEBI:57700"/>
        <dbReference type="ChEBI" id="CHEBI:57945"/>
        <dbReference type="EC" id="1.1.1.31"/>
    </reaction>
</comment>
<evidence type="ECO:0000256" key="6">
    <source>
        <dbReference type="ARBA" id="ARBA00023027"/>
    </source>
</evidence>
<evidence type="ECO:0000256" key="3">
    <source>
        <dbReference type="ARBA" id="ARBA00012991"/>
    </source>
</evidence>
<evidence type="ECO:0000256" key="2">
    <source>
        <dbReference type="ARBA" id="ARBA00006013"/>
    </source>
</evidence>
<dbReference type="PANTHER" id="PTHR22981:SF7">
    <property type="entry name" value="3-HYDROXYISOBUTYRATE DEHYDROGENASE, MITOCHONDRIAL"/>
    <property type="match status" value="1"/>
</dbReference>
<evidence type="ECO:0000256" key="4">
    <source>
        <dbReference type="ARBA" id="ARBA00022456"/>
    </source>
</evidence>
<comment type="similarity">
    <text evidence="2">Belongs to the HIBADH-related family. 3-hydroxyisobutyrate dehydrogenase subfamily.</text>
</comment>
<organism evidence="9 10">
    <name type="scientific">Limulus polyphemus</name>
    <name type="common">Atlantic horseshoe crab</name>
    <dbReference type="NCBI Taxonomy" id="6850"/>
    <lineage>
        <taxon>Eukaryota</taxon>
        <taxon>Metazoa</taxon>
        <taxon>Ecdysozoa</taxon>
        <taxon>Arthropoda</taxon>
        <taxon>Chelicerata</taxon>
        <taxon>Merostomata</taxon>
        <taxon>Xiphosura</taxon>
        <taxon>Limulidae</taxon>
        <taxon>Limulus</taxon>
    </lineage>
</organism>
<dbReference type="Proteomes" id="UP000694941">
    <property type="component" value="Unplaced"/>
</dbReference>
<dbReference type="InterPro" id="IPR002204">
    <property type="entry name" value="3-OH-isobutyrate_DH-rel_CS"/>
</dbReference>
<keyword evidence="4" id="KW-0101">Branched-chain amino acid catabolism</keyword>
<dbReference type="Pfam" id="PF03446">
    <property type="entry name" value="NAD_binding_2"/>
    <property type="match status" value="1"/>
</dbReference>
<dbReference type="InterPro" id="IPR006115">
    <property type="entry name" value="6PGDH_NADP-bd"/>
</dbReference>
<accession>A0ABM1BY96</accession>
<protein>
    <recommendedName>
        <fullName evidence="3">3-hydroxyisobutyrate dehydrogenase</fullName>
        <ecNumber evidence="3">1.1.1.31</ecNumber>
    </recommendedName>
</protein>
<feature type="domain" description="6-phosphogluconate dehydrogenase NADP-binding" evidence="8">
    <location>
        <begin position="49"/>
        <end position="131"/>
    </location>
</feature>
<dbReference type="RefSeq" id="XP_013790967.2">
    <property type="nucleotide sequence ID" value="XM_013935513.2"/>
</dbReference>
<keyword evidence="5" id="KW-0560">Oxidoreductase</keyword>
<evidence type="ECO:0000256" key="7">
    <source>
        <dbReference type="ARBA" id="ARBA00049197"/>
    </source>
</evidence>
<name>A0ABM1BY96_LIMPO</name>
<sequence>MAGFLTRRLALSTLSFCESRVIIVSNASQTVLSRKFSVSPRSKASQAPVGFIGLGNMGSHMARNLLDRGLSLVVYDVYPEVMTSLSDQGARIAQHPAEVAEKSDRIITMLPSNQHVQAVYTGENGIFKLVSEFSVNLLVVV</sequence>
<evidence type="ECO:0000313" key="10">
    <source>
        <dbReference type="RefSeq" id="XP_013790967.2"/>
    </source>
</evidence>
<dbReference type="SUPFAM" id="SSF51735">
    <property type="entry name" value="NAD(P)-binding Rossmann-fold domains"/>
    <property type="match status" value="1"/>
</dbReference>
<evidence type="ECO:0000256" key="1">
    <source>
        <dbReference type="ARBA" id="ARBA00005109"/>
    </source>
</evidence>
<dbReference type="PROSITE" id="PS00895">
    <property type="entry name" value="3_HYDROXYISOBUT_DH"/>
    <property type="match status" value="1"/>
</dbReference>
<proteinExistence type="inferred from homology"/>
<gene>
    <name evidence="10" type="primary">LOC106474822</name>
</gene>
<keyword evidence="9" id="KW-1185">Reference proteome</keyword>
<dbReference type="EC" id="1.1.1.31" evidence="3"/>
<dbReference type="PANTHER" id="PTHR22981">
    <property type="entry name" value="3-HYDROXYISOBUTYRATE DEHYDROGENASE-RELATED"/>
    <property type="match status" value="1"/>
</dbReference>
<dbReference type="InterPro" id="IPR036291">
    <property type="entry name" value="NAD(P)-bd_dom_sf"/>
</dbReference>
<evidence type="ECO:0000256" key="5">
    <source>
        <dbReference type="ARBA" id="ARBA00023002"/>
    </source>
</evidence>
<dbReference type="Gene3D" id="3.40.50.720">
    <property type="entry name" value="NAD(P)-binding Rossmann-like Domain"/>
    <property type="match status" value="1"/>
</dbReference>
<comment type="pathway">
    <text evidence="1">Amino-acid degradation; L-valine degradation.</text>
</comment>
<reference evidence="10" key="1">
    <citation type="submission" date="2025-08" db="UniProtKB">
        <authorList>
            <consortium name="RefSeq"/>
        </authorList>
    </citation>
    <scope>IDENTIFICATION</scope>
    <source>
        <tissue evidence="10">Muscle</tissue>
    </source>
</reference>
<evidence type="ECO:0000259" key="8">
    <source>
        <dbReference type="Pfam" id="PF03446"/>
    </source>
</evidence>
<evidence type="ECO:0000313" key="9">
    <source>
        <dbReference type="Proteomes" id="UP000694941"/>
    </source>
</evidence>